<organism evidence="1">
    <name type="scientific">bioreactor metagenome</name>
    <dbReference type="NCBI Taxonomy" id="1076179"/>
    <lineage>
        <taxon>unclassified sequences</taxon>
        <taxon>metagenomes</taxon>
        <taxon>ecological metagenomes</taxon>
    </lineage>
</organism>
<reference evidence="1" key="1">
    <citation type="submission" date="2019-08" db="EMBL/GenBank/DDBJ databases">
        <authorList>
            <person name="Kucharzyk K."/>
            <person name="Murdoch R.W."/>
            <person name="Higgins S."/>
            <person name="Loffler F."/>
        </authorList>
    </citation>
    <scope>NUCLEOTIDE SEQUENCE</scope>
</reference>
<protein>
    <submittedName>
        <fullName evidence="1">Uncharacterized protein</fullName>
    </submittedName>
</protein>
<comment type="caution">
    <text evidence="1">The sequence shown here is derived from an EMBL/GenBank/DDBJ whole genome shotgun (WGS) entry which is preliminary data.</text>
</comment>
<dbReference type="EMBL" id="VSSQ01002660">
    <property type="protein sequence ID" value="MPM16703.1"/>
    <property type="molecule type" value="Genomic_DNA"/>
</dbReference>
<sequence>MILITAIGIESSYEACAAAAPSISTQIGAIAERIASFFAESLMNSSPDAIIPLNTLGATILNLCKIFSGMSDLYPEVKYFSAARKEASDSLSSHSKYAFPR</sequence>
<name>A0A644XR32_9ZZZZ</name>
<dbReference type="AlphaFoldDB" id="A0A644XR32"/>
<evidence type="ECO:0000313" key="1">
    <source>
        <dbReference type="EMBL" id="MPM16703.1"/>
    </source>
</evidence>
<gene>
    <name evidence="1" type="ORF">SDC9_63084</name>
</gene>
<accession>A0A644XR32</accession>
<proteinExistence type="predicted"/>